<organism evidence="1 2">
    <name type="scientific">Trema orientale</name>
    <name type="common">Charcoal tree</name>
    <name type="synonym">Celtis orientalis</name>
    <dbReference type="NCBI Taxonomy" id="63057"/>
    <lineage>
        <taxon>Eukaryota</taxon>
        <taxon>Viridiplantae</taxon>
        <taxon>Streptophyta</taxon>
        <taxon>Embryophyta</taxon>
        <taxon>Tracheophyta</taxon>
        <taxon>Spermatophyta</taxon>
        <taxon>Magnoliopsida</taxon>
        <taxon>eudicotyledons</taxon>
        <taxon>Gunneridae</taxon>
        <taxon>Pentapetalae</taxon>
        <taxon>rosids</taxon>
        <taxon>fabids</taxon>
        <taxon>Rosales</taxon>
        <taxon>Cannabaceae</taxon>
        <taxon>Trema</taxon>
    </lineage>
</organism>
<gene>
    <name evidence="1" type="ORF">TorRG33x02_149470</name>
</gene>
<protein>
    <submittedName>
        <fullName evidence="1">Uncharacterized protein</fullName>
    </submittedName>
</protein>
<keyword evidence="2" id="KW-1185">Reference proteome</keyword>
<proteinExistence type="predicted"/>
<sequence>MLQMLVGCFILQRKVGLRDLLVSYFNNLFHFHWSLNMVGSYYLQPWQDRIIKKAPTSDKN</sequence>
<accession>A0A2P5EUR7</accession>
<comment type="caution">
    <text evidence="1">The sequence shown here is derived from an EMBL/GenBank/DDBJ whole genome shotgun (WGS) entry which is preliminary data.</text>
</comment>
<name>A0A2P5EUR7_TREOI</name>
<dbReference type="Proteomes" id="UP000237000">
    <property type="component" value="Unassembled WGS sequence"/>
</dbReference>
<dbReference type="InParanoid" id="A0A2P5EUR7"/>
<dbReference type="EMBL" id="JXTC01000096">
    <property type="protein sequence ID" value="PON89276.1"/>
    <property type="molecule type" value="Genomic_DNA"/>
</dbReference>
<reference evidence="2" key="1">
    <citation type="submission" date="2016-06" db="EMBL/GenBank/DDBJ databases">
        <title>Parallel loss of symbiosis genes in relatives of nitrogen-fixing non-legume Parasponia.</title>
        <authorList>
            <person name="Van Velzen R."/>
            <person name="Holmer R."/>
            <person name="Bu F."/>
            <person name="Rutten L."/>
            <person name="Van Zeijl A."/>
            <person name="Liu W."/>
            <person name="Santuari L."/>
            <person name="Cao Q."/>
            <person name="Sharma T."/>
            <person name="Shen D."/>
            <person name="Roswanjaya Y."/>
            <person name="Wardhani T."/>
            <person name="Kalhor M.S."/>
            <person name="Jansen J."/>
            <person name="Van den Hoogen J."/>
            <person name="Gungor B."/>
            <person name="Hartog M."/>
            <person name="Hontelez J."/>
            <person name="Verver J."/>
            <person name="Yang W.-C."/>
            <person name="Schijlen E."/>
            <person name="Repin R."/>
            <person name="Schilthuizen M."/>
            <person name="Schranz E."/>
            <person name="Heidstra R."/>
            <person name="Miyata K."/>
            <person name="Fedorova E."/>
            <person name="Kohlen W."/>
            <person name="Bisseling T."/>
            <person name="Smit S."/>
            <person name="Geurts R."/>
        </authorList>
    </citation>
    <scope>NUCLEOTIDE SEQUENCE [LARGE SCALE GENOMIC DNA]</scope>
    <source>
        <strain evidence="2">cv. RG33-2</strain>
    </source>
</reference>
<evidence type="ECO:0000313" key="2">
    <source>
        <dbReference type="Proteomes" id="UP000237000"/>
    </source>
</evidence>
<evidence type="ECO:0000313" key="1">
    <source>
        <dbReference type="EMBL" id="PON89276.1"/>
    </source>
</evidence>
<dbReference type="AlphaFoldDB" id="A0A2P5EUR7"/>